<feature type="region of interest" description="Disordered" evidence="1">
    <location>
        <begin position="188"/>
        <end position="234"/>
    </location>
</feature>
<dbReference type="EMBL" id="CAMXCT010000184">
    <property type="protein sequence ID" value="CAI3975164.1"/>
    <property type="molecule type" value="Genomic_DNA"/>
</dbReference>
<evidence type="ECO:0000313" key="2">
    <source>
        <dbReference type="EMBL" id="CAI3975164.1"/>
    </source>
</evidence>
<evidence type="ECO:0000313" key="4">
    <source>
        <dbReference type="Proteomes" id="UP001152797"/>
    </source>
</evidence>
<reference evidence="3 4" key="2">
    <citation type="submission" date="2024-05" db="EMBL/GenBank/DDBJ databases">
        <authorList>
            <person name="Chen Y."/>
            <person name="Shah S."/>
            <person name="Dougan E. K."/>
            <person name="Thang M."/>
            <person name="Chan C."/>
        </authorList>
    </citation>
    <scope>NUCLEOTIDE SEQUENCE [LARGE SCALE GENOMIC DNA]</scope>
</reference>
<dbReference type="EMBL" id="CAMXCT030000184">
    <property type="protein sequence ID" value="CAL4762476.1"/>
    <property type="molecule type" value="Genomic_DNA"/>
</dbReference>
<organism evidence="2">
    <name type="scientific">Cladocopium goreaui</name>
    <dbReference type="NCBI Taxonomy" id="2562237"/>
    <lineage>
        <taxon>Eukaryota</taxon>
        <taxon>Sar</taxon>
        <taxon>Alveolata</taxon>
        <taxon>Dinophyceae</taxon>
        <taxon>Suessiales</taxon>
        <taxon>Symbiodiniaceae</taxon>
        <taxon>Cladocopium</taxon>
    </lineage>
</organism>
<proteinExistence type="predicted"/>
<name>A0A9P1BKN7_9DINO</name>
<dbReference type="AlphaFoldDB" id="A0A9P1BKN7"/>
<gene>
    <name evidence="2" type="ORF">C1SCF055_LOCUS3517</name>
</gene>
<keyword evidence="4" id="KW-1185">Reference proteome</keyword>
<accession>A0A9P1BKN7</accession>
<protein>
    <submittedName>
        <fullName evidence="2">Uncharacterized protein</fullName>
    </submittedName>
</protein>
<evidence type="ECO:0000256" key="1">
    <source>
        <dbReference type="SAM" id="MobiDB-lite"/>
    </source>
</evidence>
<comment type="caution">
    <text evidence="2">The sequence shown here is derived from an EMBL/GenBank/DDBJ whole genome shotgun (WGS) entry which is preliminary data.</text>
</comment>
<dbReference type="Proteomes" id="UP001152797">
    <property type="component" value="Unassembled WGS sequence"/>
</dbReference>
<evidence type="ECO:0000313" key="3">
    <source>
        <dbReference type="EMBL" id="CAL4762476.1"/>
    </source>
</evidence>
<sequence length="250" mass="28017">MSRQRGPDSQSSEDAGGACSVQVSLRHIVQDGAKGKPWTPMCIQKMDACFAKCSKFDRGFVMFTLERNMLTTSKKSSKEPVSCNLPSFNSLLRARRETSIKCAQDALEVEEMETDDTPQMKKRKIKSSHEALVNPVISIPFPECGDWPERQVNVLWGVKSSDLWVELTPANMKHLKCILKTEMEKGEVTCKKKSSPKKKRASPKKSPRRRLRRSTPLAESPMADGEQVEGTLVDSDHAEEVAETLEYVEG</sequence>
<reference evidence="2" key="1">
    <citation type="submission" date="2022-10" db="EMBL/GenBank/DDBJ databases">
        <authorList>
            <person name="Chen Y."/>
            <person name="Dougan E. K."/>
            <person name="Chan C."/>
            <person name="Rhodes N."/>
            <person name="Thang M."/>
        </authorList>
    </citation>
    <scope>NUCLEOTIDE SEQUENCE</scope>
</reference>
<feature type="compositionally biased region" description="Basic residues" evidence="1">
    <location>
        <begin position="191"/>
        <end position="213"/>
    </location>
</feature>
<dbReference type="EMBL" id="CAMXCT020000184">
    <property type="protein sequence ID" value="CAL1128539.1"/>
    <property type="molecule type" value="Genomic_DNA"/>
</dbReference>